<organism evidence="1 2">
    <name type="scientific">Cytospora mali</name>
    <name type="common">Apple Valsa canker fungus</name>
    <name type="synonym">Valsa mali</name>
    <dbReference type="NCBI Taxonomy" id="578113"/>
    <lineage>
        <taxon>Eukaryota</taxon>
        <taxon>Fungi</taxon>
        <taxon>Dikarya</taxon>
        <taxon>Ascomycota</taxon>
        <taxon>Pezizomycotina</taxon>
        <taxon>Sordariomycetes</taxon>
        <taxon>Sordariomycetidae</taxon>
        <taxon>Diaporthales</taxon>
        <taxon>Cytosporaceae</taxon>
        <taxon>Cytospora</taxon>
    </lineage>
</organism>
<keyword evidence="2" id="KW-1185">Reference proteome</keyword>
<sequence>MAPRTDSHTLQMKNLHQRYGLSKNIIQLFTALDEHRRGVSDPDALGRRLRMSRQMRKSCTDTISSLADQMQKNPTPACVAECTMLISGCTDMLKLANEPRQETFFPFLRLPPEIRRRVYQFYFCTLFTSDEPGSVVIIANAKARCQCPPHESRRTMAAPRIKMPLCYAARLIKDEVLAAWFESQLFHFACCCELNDRLKMNANLRNNLKSLRVHWTGNMSAEAFKLLKQVSTLKELTILISKSTTNASSSVPCVSDREASFRVHFSSRAPPRLCDALGYDELVALRGLDNVYVEHVQGRQAIRRTYEERHSLELALQANIIG</sequence>
<dbReference type="OrthoDB" id="4761172at2759"/>
<dbReference type="EMBL" id="CM003098">
    <property type="protein sequence ID" value="KUI65039.1"/>
    <property type="molecule type" value="Genomic_DNA"/>
</dbReference>
<evidence type="ECO:0000313" key="1">
    <source>
        <dbReference type="EMBL" id="KUI65039.1"/>
    </source>
</evidence>
<gene>
    <name evidence="1" type="ORF">VM1G_00530</name>
</gene>
<dbReference type="AlphaFoldDB" id="A0A194VLK3"/>
<reference evidence="1" key="1">
    <citation type="submission" date="2014-12" db="EMBL/GenBank/DDBJ databases">
        <title>Genome Sequence of Valsa Canker Pathogens Uncovers a Specific Adaption of Colonization on Woody Bark.</title>
        <authorList>
            <person name="Yin Z."/>
            <person name="Liu H."/>
            <person name="Gao X."/>
            <person name="Li Z."/>
            <person name="Song N."/>
            <person name="Ke X."/>
            <person name="Dai Q."/>
            <person name="Wu Y."/>
            <person name="Sun Y."/>
            <person name="Xu J.-R."/>
            <person name="Kang Z.K."/>
            <person name="Wang L."/>
            <person name="Huang L."/>
        </authorList>
    </citation>
    <scope>NUCLEOTIDE SEQUENCE [LARGE SCALE GENOMIC DNA]</scope>
    <source>
        <strain evidence="1">03-8</strain>
    </source>
</reference>
<name>A0A194VLK3_CYTMA</name>
<dbReference type="Proteomes" id="UP000078559">
    <property type="component" value="Chromosome 1"/>
</dbReference>
<proteinExistence type="predicted"/>
<protein>
    <submittedName>
        <fullName evidence="1">Uncharacterized protein</fullName>
    </submittedName>
</protein>
<accession>A0A194VLK3</accession>
<evidence type="ECO:0000313" key="2">
    <source>
        <dbReference type="Proteomes" id="UP000078559"/>
    </source>
</evidence>